<gene>
    <name evidence="10" type="ORF">PF001_g16128</name>
    <name evidence="9" type="ORF">PF002_g5548</name>
    <name evidence="8" type="ORF">PF004_g7339</name>
    <name evidence="7" type="ORF">PF005_g4693</name>
    <name evidence="6" type="ORF">PF006_g8073</name>
    <name evidence="4" type="ORF">PF007_g4810</name>
    <name evidence="2" type="ORF">PF009_g2247</name>
    <name evidence="5" type="ORF">PF010_g3632</name>
    <name evidence="3" type="ORF">PF011_g14981</name>
</gene>
<evidence type="ECO:0000313" key="10">
    <source>
        <dbReference type="EMBL" id="KAE9298007.1"/>
    </source>
</evidence>
<evidence type="ECO:0000313" key="12">
    <source>
        <dbReference type="Proteomes" id="UP000433483"/>
    </source>
</evidence>
<dbReference type="EMBL" id="QXFX01000116">
    <property type="protein sequence ID" value="KAE9131057.1"/>
    <property type="molecule type" value="Genomic_DNA"/>
</dbReference>
<sequence length="51" mass="5722">MRSKSFTCCVCGVVPRGRSGRTGRRRKKAPRWMSTDVSDGLQRGGRKHESV</sequence>
<evidence type="ECO:0000313" key="8">
    <source>
        <dbReference type="EMBL" id="KAE9240801.1"/>
    </source>
</evidence>
<dbReference type="EMBL" id="QXFW01000994">
    <property type="protein sequence ID" value="KAE8998599.1"/>
    <property type="molecule type" value="Genomic_DNA"/>
</dbReference>
<comment type="caution">
    <text evidence="9">The sequence shown here is derived from an EMBL/GenBank/DDBJ whole genome shotgun (WGS) entry which is preliminary data.</text>
</comment>
<reference evidence="11 12" key="1">
    <citation type="submission" date="2018-08" db="EMBL/GenBank/DDBJ databases">
        <title>Genomic investigation of the strawberry pathogen Phytophthora fragariae indicates pathogenicity is determined by transcriptional variation in three key races.</title>
        <authorList>
            <person name="Adams T.M."/>
            <person name="Armitage A.D."/>
            <person name="Sobczyk M.K."/>
            <person name="Bates H.J."/>
            <person name="Dunwell J.M."/>
            <person name="Nellist C.F."/>
            <person name="Harrison R.J."/>
        </authorList>
    </citation>
    <scope>NUCLEOTIDE SEQUENCE [LARGE SCALE GENOMIC DNA]</scope>
    <source>
        <strain evidence="10 13">A4</strain>
        <strain evidence="9 14">BC-1</strain>
        <strain evidence="8 18">BC-23</strain>
        <strain evidence="7 12">NOV-27</strain>
        <strain evidence="6 15">NOV-5</strain>
        <strain evidence="4 16">NOV-71</strain>
        <strain evidence="2 11">NOV-9</strain>
        <strain evidence="5 19">ONT-3</strain>
        <strain evidence="3 17">SCRP245</strain>
    </source>
</reference>
<accession>A0A6A4A2C4</accession>
<dbReference type="Proteomes" id="UP000460718">
    <property type="component" value="Unassembled WGS sequence"/>
</dbReference>
<dbReference type="EMBL" id="QXGE01001090">
    <property type="protein sequence ID" value="KAE9298007.1"/>
    <property type="molecule type" value="Genomic_DNA"/>
</dbReference>
<evidence type="ECO:0000313" key="18">
    <source>
        <dbReference type="Proteomes" id="UP000476176"/>
    </source>
</evidence>
<dbReference type="Proteomes" id="UP000476176">
    <property type="component" value="Unassembled WGS sequence"/>
</dbReference>
<evidence type="ECO:0000313" key="16">
    <source>
        <dbReference type="Proteomes" id="UP000441208"/>
    </source>
</evidence>
<evidence type="ECO:0000313" key="3">
    <source>
        <dbReference type="EMBL" id="KAE8998599.1"/>
    </source>
</evidence>
<dbReference type="Proteomes" id="UP000440367">
    <property type="component" value="Unassembled WGS sequence"/>
</dbReference>
<proteinExistence type="predicted"/>
<evidence type="ECO:0000313" key="19">
    <source>
        <dbReference type="Proteomes" id="UP000488956"/>
    </source>
</evidence>
<dbReference type="Proteomes" id="UP000488956">
    <property type="component" value="Unassembled WGS sequence"/>
</dbReference>
<evidence type="ECO:0000313" key="14">
    <source>
        <dbReference type="Proteomes" id="UP000440367"/>
    </source>
</evidence>
<dbReference type="Proteomes" id="UP000433483">
    <property type="component" value="Unassembled WGS sequence"/>
</dbReference>
<dbReference type="Proteomes" id="UP000429523">
    <property type="component" value="Unassembled WGS sequence"/>
</dbReference>
<dbReference type="Proteomes" id="UP000440732">
    <property type="component" value="Unassembled WGS sequence"/>
</dbReference>
<evidence type="ECO:0000313" key="2">
    <source>
        <dbReference type="EMBL" id="KAE8948168.1"/>
    </source>
</evidence>
<dbReference type="Proteomes" id="UP000437068">
    <property type="component" value="Unassembled WGS sequence"/>
</dbReference>
<feature type="compositionally biased region" description="Basic residues" evidence="1">
    <location>
        <begin position="18"/>
        <end position="30"/>
    </location>
</feature>
<dbReference type="EMBL" id="QXGB01000154">
    <property type="protein sequence ID" value="KAE9227509.1"/>
    <property type="molecule type" value="Genomic_DNA"/>
</dbReference>
<dbReference type="EMBL" id="QXFZ01000157">
    <property type="protein sequence ID" value="KAE9129661.1"/>
    <property type="molecule type" value="Genomic_DNA"/>
</dbReference>
<keyword evidence="12" id="KW-1185">Reference proteome</keyword>
<evidence type="ECO:0000313" key="4">
    <source>
        <dbReference type="EMBL" id="KAE9129661.1"/>
    </source>
</evidence>
<evidence type="ECO:0000313" key="17">
    <source>
        <dbReference type="Proteomes" id="UP000460718"/>
    </source>
</evidence>
<evidence type="ECO:0000313" key="13">
    <source>
        <dbReference type="Proteomes" id="UP000437068"/>
    </source>
</evidence>
<evidence type="ECO:0000313" key="9">
    <source>
        <dbReference type="EMBL" id="KAE9248917.1"/>
    </source>
</evidence>
<dbReference type="EMBL" id="QXGF01000058">
    <property type="protein sequence ID" value="KAE8948168.1"/>
    <property type="molecule type" value="Genomic_DNA"/>
</dbReference>
<dbReference type="EMBL" id="QXGC01000316">
    <property type="protein sequence ID" value="KAE9240801.1"/>
    <property type="molecule type" value="Genomic_DNA"/>
</dbReference>
<dbReference type="AlphaFoldDB" id="A0A6A4A2C4"/>
<dbReference type="EMBL" id="QXGA01000361">
    <property type="protein sequence ID" value="KAE9147224.1"/>
    <property type="molecule type" value="Genomic_DNA"/>
</dbReference>
<organism evidence="9 14">
    <name type="scientific">Phytophthora fragariae</name>
    <dbReference type="NCBI Taxonomy" id="53985"/>
    <lineage>
        <taxon>Eukaryota</taxon>
        <taxon>Sar</taxon>
        <taxon>Stramenopiles</taxon>
        <taxon>Oomycota</taxon>
        <taxon>Peronosporomycetes</taxon>
        <taxon>Peronosporales</taxon>
        <taxon>Peronosporaceae</taxon>
        <taxon>Phytophthora</taxon>
    </lineage>
</organism>
<dbReference type="EMBL" id="QXGD01000182">
    <property type="protein sequence ID" value="KAE9248917.1"/>
    <property type="molecule type" value="Genomic_DNA"/>
</dbReference>
<evidence type="ECO:0000313" key="15">
    <source>
        <dbReference type="Proteomes" id="UP000440732"/>
    </source>
</evidence>
<evidence type="ECO:0000313" key="5">
    <source>
        <dbReference type="EMBL" id="KAE9131057.1"/>
    </source>
</evidence>
<evidence type="ECO:0000313" key="7">
    <source>
        <dbReference type="EMBL" id="KAE9227509.1"/>
    </source>
</evidence>
<protein>
    <submittedName>
        <fullName evidence="9">Uncharacterized protein</fullName>
    </submittedName>
</protein>
<evidence type="ECO:0000313" key="6">
    <source>
        <dbReference type="EMBL" id="KAE9147224.1"/>
    </source>
</evidence>
<name>A0A6A4A2C4_9STRA</name>
<feature type="region of interest" description="Disordered" evidence="1">
    <location>
        <begin position="17"/>
        <end position="51"/>
    </location>
</feature>
<evidence type="ECO:0000256" key="1">
    <source>
        <dbReference type="SAM" id="MobiDB-lite"/>
    </source>
</evidence>
<dbReference type="Proteomes" id="UP000441208">
    <property type="component" value="Unassembled WGS sequence"/>
</dbReference>
<evidence type="ECO:0000313" key="11">
    <source>
        <dbReference type="Proteomes" id="UP000429523"/>
    </source>
</evidence>